<gene>
    <name evidence="4" type="ORF">FHG64_09390</name>
</gene>
<reference evidence="4 5" key="1">
    <citation type="submission" date="2019-06" db="EMBL/GenBank/DDBJ databases">
        <title>Complete genome sequence of Antarcticibacterium flavum KCTC 52984T from an Antarctic marine sediment.</title>
        <authorList>
            <person name="Lee Y.M."/>
            <person name="Shin S.C."/>
        </authorList>
    </citation>
    <scope>NUCLEOTIDE SEQUENCE [LARGE SCALE GENOMIC DNA]</scope>
    <source>
        <strain evidence="4 5">KCTC 52984</strain>
    </source>
</reference>
<sequence length="368" mass="41076">MSGNRSTGGASRNSPSNSRDKKEHILVIRLSAMGDVAMLVPVLRVVTATYPHLKITVLTRKFFAPLFKGIPNVEVYDADVTGVHAGVIGLGKLAQELRDLEITAVADMHDVLRSNILKTVFCFYGLTVKQINKGRTEKKELTAFNNKVFKQLRSTHQRYADVFSHLRYPINLEDHSYPEKQKLSPNTREITGKDLKKWVGIAPYAQHDSKVYPEDLLMQVLEDLEKDPNMKIFLFGGGKAEKQKLDQIAGNYKNTISLAGRLTFEEELALISNLDIMLSMDSGNAHLAAMYGIPVVSLWGVTHPFAGFKPFGQPMENSLFPDLHKYPAIPTSIYGNKVPVGYEEVMRTIAPQKVVEKIKNPLLPVGKT</sequence>
<accession>A0A5B7X4B9</accession>
<dbReference type="Proteomes" id="UP000309016">
    <property type="component" value="Chromosome"/>
</dbReference>
<proteinExistence type="predicted"/>
<dbReference type="CDD" id="cd03789">
    <property type="entry name" value="GT9_LPS_heptosyltransferase"/>
    <property type="match status" value="1"/>
</dbReference>
<dbReference type="InterPro" id="IPR051199">
    <property type="entry name" value="LPS_LOS_Heptosyltrfase"/>
</dbReference>
<dbReference type="Gene3D" id="3.40.50.2000">
    <property type="entry name" value="Glycogen Phosphorylase B"/>
    <property type="match status" value="2"/>
</dbReference>
<evidence type="ECO:0000313" key="4">
    <source>
        <dbReference type="EMBL" id="QCY69592.1"/>
    </source>
</evidence>
<dbReference type="Pfam" id="PF01075">
    <property type="entry name" value="Glyco_transf_9"/>
    <property type="match status" value="1"/>
</dbReference>
<feature type="region of interest" description="Disordered" evidence="3">
    <location>
        <begin position="1"/>
        <end position="20"/>
    </location>
</feature>
<dbReference type="RefSeq" id="WP_139066158.1">
    <property type="nucleotide sequence ID" value="NZ_CP040812.1"/>
</dbReference>
<dbReference type="InterPro" id="IPR002201">
    <property type="entry name" value="Glyco_trans_9"/>
</dbReference>
<evidence type="ECO:0000313" key="5">
    <source>
        <dbReference type="Proteomes" id="UP000309016"/>
    </source>
</evidence>
<keyword evidence="2 4" id="KW-0808">Transferase</keyword>
<dbReference type="GO" id="GO:0009244">
    <property type="term" value="P:lipopolysaccharide core region biosynthetic process"/>
    <property type="evidence" value="ECO:0007669"/>
    <property type="project" value="TreeGrafter"/>
</dbReference>
<dbReference type="OrthoDB" id="9768048at2"/>
<protein>
    <submittedName>
        <fullName evidence="4">Glycosyltransferase family 9 protein</fullName>
    </submittedName>
</protein>
<dbReference type="AlphaFoldDB" id="A0A5B7X4B9"/>
<dbReference type="GO" id="GO:0008713">
    <property type="term" value="F:ADP-heptose-lipopolysaccharide heptosyltransferase activity"/>
    <property type="evidence" value="ECO:0007669"/>
    <property type="project" value="TreeGrafter"/>
</dbReference>
<dbReference type="EMBL" id="CP040812">
    <property type="protein sequence ID" value="QCY69592.1"/>
    <property type="molecule type" value="Genomic_DNA"/>
</dbReference>
<keyword evidence="1" id="KW-0328">Glycosyltransferase</keyword>
<dbReference type="GO" id="GO:0005829">
    <property type="term" value="C:cytosol"/>
    <property type="evidence" value="ECO:0007669"/>
    <property type="project" value="TreeGrafter"/>
</dbReference>
<keyword evidence="5" id="KW-1185">Reference proteome</keyword>
<organism evidence="4 5">
    <name type="scientific">Antarcticibacterium flavum</name>
    <dbReference type="NCBI Taxonomy" id="2058175"/>
    <lineage>
        <taxon>Bacteria</taxon>
        <taxon>Pseudomonadati</taxon>
        <taxon>Bacteroidota</taxon>
        <taxon>Flavobacteriia</taxon>
        <taxon>Flavobacteriales</taxon>
        <taxon>Flavobacteriaceae</taxon>
        <taxon>Antarcticibacterium</taxon>
    </lineage>
</organism>
<name>A0A5B7X4B9_9FLAO</name>
<evidence type="ECO:0000256" key="3">
    <source>
        <dbReference type="SAM" id="MobiDB-lite"/>
    </source>
</evidence>
<feature type="compositionally biased region" description="Polar residues" evidence="3">
    <location>
        <begin position="1"/>
        <end position="17"/>
    </location>
</feature>
<evidence type="ECO:0000256" key="2">
    <source>
        <dbReference type="ARBA" id="ARBA00022679"/>
    </source>
</evidence>
<dbReference type="KEGG" id="afla:FHG64_09390"/>
<dbReference type="SUPFAM" id="SSF53756">
    <property type="entry name" value="UDP-Glycosyltransferase/glycogen phosphorylase"/>
    <property type="match status" value="1"/>
</dbReference>
<dbReference type="PANTHER" id="PTHR30160:SF22">
    <property type="entry name" value="LIPOPOLYSACCHARIDE CORE BIOSYNTHESIS PROTEIN"/>
    <property type="match status" value="1"/>
</dbReference>
<evidence type="ECO:0000256" key="1">
    <source>
        <dbReference type="ARBA" id="ARBA00022676"/>
    </source>
</evidence>
<dbReference type="PANTHER" id="PTHR30160">
    <property type="entry name" value="TETRAACYLDISACCHARIDE 4'-KINASE-RELATED"/>
    <property type="match status" value="1"/>
</dbReference>